<dbReference type="OrthoDB" id="4121300at2759"/>
<feature type="region of interest" description="Disordered" evidence="2">
    <location>
        <begin position="251"/>
        <end position="273"/>
    </location>
</feature>
<sequence>MDSPSQQQKLNRARKVSEALSVLHLMLCGFSGSAQTTNINCRPANMMGEIKMSPGDKLIIDRAPDGTAQLRHIAYQYEYDGSTASAHVNANAITQHRGCSEPPSKLMKLEDGQGISTLPRGVDVDNSSKDGPGTSEAGGGNKLTIIASKDLEDIRAGIVESSNENAQLRHQLAMLEKRLADAEYHARLYWQCGMDWARQEMQWIEERERLLGRVRMLQQRMLAEKSVHEGGGTAGKSEAATCGVVAGKSVHEGGGTAGERVHERGGTAGERVHECGGTAGGRVHECGGTTGKSEAATCGVVAGKSESAGGGGGGGGGDGKPRFLQPSARYEGVMVENGQGIPGLGDGPASSNKGDMMSCKAAQSDAGKE</sequence>
<feature type="coiled-coil region" evidence="1">
    <location>
        <begin position="158"/>
        <end position="185"/>
    </location>
</feature>
<dbReference type="Proteomes" id="UP000054342">
    <property type="component" value="Unassembled WGS sequence"/>
</dbReference>
<gene>
    <name evidence="3" type="ORF">PV05_03344</name>
</gene>
<name>A0A0D2C229_9EURO</name>
<accession>A0A0D2C229</accession>
<dbReference type="RefSeq" id="XP_013319435.1">
    <property type="nucleotide sequence ID" value="XM_013463981.1"/>
</dbReference>
<keyword evidence="4" id="KW-1185">Reference proteome</keyword>
<feature type="region of interest" description="Disordered" evidence="2">
    <location>
        <begin position="117"/>
        <end position="142"/>
    </location>
</feature>
<proteinExistence type="predicted"/>
<evidence type="ECO:0000256" key="1">
    <source>
        <dbReference type="SAM" id="Coils"/>
    </source>
</evidence>
<dbReference type="HOGENOM" id="CLU_750133_0_0_1"/>
<feature type="compositionally biased region" description="Gly residues" evidence="2">
    <location>
        <begin position="308"/>
        <end position="318"/>
    </location>
</feature>
<reference evidence="3 4" key="1">
    <citation type="submission" date="2015-01" db="EMBL/GenBank/DDBJ databases">
        <title>The Genome Sequence of Exophiala xenobiotica CBS118157.</title>
        <authorList>
            <consortium name="The Broad Institute Genomics Platform"/>
            <person name="Cuomo C."/>
            <person name="de Hoog S."/>
            <person name="Gorbushina A."/>
            <person name="Stielow B."/>
            <person name="Teixiera M."/>
            <person name="Abouelleil A."/>
            <person name="Chapman S.B."/>
            <person name="Priest M."/>
            <person name="Young S.K."/>
            <person name="Wortman J."/>
            <person name="Nusbaum C."/>
            <person name="Birren B."/>
        </authorList>
    </citation>
    <scope>NUCLEOTIDE SEQUENCE [LARGE SCALE GENOMIC DNA]</scope>
    <source>
        <strain evidence="3 4">CBS 118157</strain>
    </source>
</reference>
<evidence type="ECO:0000313" key="3">
    <source>
        <dbReference type="EMBL" id="KIW58851.1"/>
    </source>
</evidence>
<dbReference type="GeneID" id="25325252"/>
<dbReference type="EMBL" id="KN847318">
    <property type="protein sequence ID" value="KIW58851.1"/>
    <property type="molecule type" value="Genomic_DNA"/>
</dbReference>
<feature type="compositionally biased region" description="Basic and acidic residues" evidence="2">
    <location>
        <begin position="259"/>
        <end position="273"/>
    </location>
</feature>
<organism evidence="3 4">
    <name type="scientific">Exophiala xenobiotica</name>
    <dbReference type="NCBI Taxonomy" id="348802"/>
    <lineage>
        <taxon>Eukaryota</taxon>
        <taxon>Fungi</taxon>
        <taxon>Dikarya</taxon>
        <taxon>Ascomycota</taxon>
        <taxon>Pezizomycotina</taxon>
        <taxon>Eurotiomycetes</taxon>
        <taxon>Chaetothyriomycetidae</taxon>
        <taxon>Chaetothyriales</taxon>
        <taxon>Herpotrichiellaceae</taxon>
        <taxon>Exophiala</taxon>
    </lineage>
</organism>
<protein>
    <submittedName>
        <fullName evidence="3">Uncharacterized protein</fullName>
    </submittedName>
</protein>
<evidence type="ECO:0000313" key="4">
    <source>
        <dbReference type="Proteomes" id="UP000054342"/>
    </source>
</evidence>
<keyword evidence="1" id="KW-0175">Coiled coil</keyword>
<dbReference type="AlphaFoldDB" id="A0A0D2C229"/>
<feature type="region of interest" description="Disordered" evidence="2">
    <location>
        <begin position="306"/>
        <end position="369"/>
    </location>
</feature>
<evidence type="ECO:0000256" key="2">
    <source>
        <dbReference type="SAM" id="MobiDB-lite"/>
    </source>
</evidence>